<feature type="region of interest" description="Disordered" evidence="8">
    <location>
        <begin position="86"/>
        <end position="115"/>
    </location>
</feature>
<organism evidence="9 10">
    <name type="scientific">Petromyzon marinus</name>
    <name type="common">Sea lamprey</name>
    <dbReference type="NCBI Taxonomy" id="7757"/>
    <lineage>
        <taxon>Eukaryota</taxon>
        <taxon>Metazoa</taxon>
        <taxon>Chordata</taxon>
        <taxon>Craniata</taxon>
        <taxon>Vertebrata</taxon>
        <taxon>Cyclostomata</taxon>
        <taxon>Hyperoartia</taxon>
        <taxon>Petromyzontiformes</taxon>
        <taxon>Petromyzontidae</taxon>
        <taxon>Petromyzon</taxon>
    </lineage>
</organism>
<evidence type="ECO:0000256" key="3">
    <source>
        <dbReference type="ARBA" id="ARBA00020978"/>
    </source>
</evidence>
<evidence type="ECO:0000256" key="5">
    <source>
        <dbReference type="ARBA" id="ARBA00022927"/>
    </source>
</evidence>
<dbReference type="PANTHER" id="PTHR31658">
    <property type="entry name" value="CONSERVED OLIGOMERIC GOLGI COMPLEX SUBUNIT 1"/>
    <property type="match status" value="1"/>
</dbReference>
<name>A0AAJ7XAA1_PETMA</name>
<dbReference type="PANTHER" id="PTHR31658:SF0">
    <property type="entry name" value="CONSERVED OLIGOMERIC GOLGI COMPLEX SUBUNIT 1"/>
    <property type="match status" value="1"/>
</dbReference>
<comment type="subcellular location">
    <subcellularLocation>
        <location evidence="1">Golgi apparatus membrane</location>
        <topology evidence="1">Peripheral membrane protein</topology>
    </subcellularLocation>
</comment>
<dbReference type="GO" id="GO:0006891">
    <property type="term" value="P:intra-Golgi vesicle-mediated transport"/>
    <property type="evidence" value="ECO:0007669"/>
    <property type="project" value="InterPro"/>
</dbReference>
<feature type="region of interest" description="Disordered" evidence="8">
    <location>
        <begin position="566"/>
        <end position="586"/>
    </location>
</feature>
<dbReference type="GO" id="GO:0015031">
    <property type="term" value="P:protein transport"/>
    <property type="evidence" value="ECO:0007669"/>
    <property type="project" value="UniProtKB-KW"/>
</dbReference>
<accession>A0AAJ7XAA1</accession>
<keyword evidence="6" id="KW-0333">Golgi apparatus</keyword>
<keyword evidence="4" id="KW-0813">Transport</keyword>
<dbReference type="GO" id="GO:0000139">
    <property type="term" value="C:Golgi membrane"/>
    <property type="evidence" value="ECO:0007669"/>
    <property type="project" value="UniProtKB-SubCell"/>
</dbReference>
<keyword evidence="5" id="KW-0653">Protein transport</keyword>
<evidence type="ECO:0000256" key="8">
    <source>
        <dbReference type="SAM" id="MobiDB-lite"/>
    </source>
</evidence>
<keyword evidence="7" id="KW-0472">Membrane</keyword>
<protein>
    <recommendedName>
        <fullName evidence="3">Conserved oligomeric Golgi complex subunit 1</fullName>
    </recommendedName>
</protein>
<evidence type="ECO:0000256" key="1">
    <source>
        <dbReference type="ARBA" id="ARBA00004395"/>
    </source>
</evidence>
<evidence type="ECO:0000256" key="6">
    <source>
        <dbReference type="ARBA" id="ARBA00023034"/>
    </source>
</evidence>
<keyword evidence="9" id="KW-1185">Reference proteome</keyword>
<feature type="compositionally biased region" description="Polar residues" evidence="8">
    <location>
        <begin position="92"/>
        <end position="106"/>
    </location>
</feature>
<comment type="similarity">
    <text evidence="2">Belongs to the COG1 family.</text>
</comment>
<feature type="region of interest" description="Disordered" evidence="8">
    <location>
        <begin position="472"/>
        <end position="492"/>
    </location>
</feature>
<dbReference type="AlphaFoldDB" id="A0AAJ7XAA1"/>
<dbReference type="Pfam" id="PF08700">
    <property type="entry name" value="VPS51_Exo84_N"/>
    <property type="match status" value="1"/>
</dbReference>
<evidence type="ECO:0000256" key="7">
    <source>
        <dbReference type="ARBA" id="ARBA00023136"/>
    </source>
</evidence>
<evidence type="ECO:0000313" key="10">
    <source>
        <dbReference type="RefSeq" id="XP_032825848.1"/>
    </source>
</evidence>
<dbReference type="InterPro" id="IPR033370">
    <property type="entry name" value="COG1"/>
</dbReference>
<sequence length="1021" mass="108772">MATSVAPGTPRALLAECTAGDSAALFERHSVEEIRGAERAVRADIEHKKEELRLMVGERYRDLMEAADTMAGMRASAERVRAAVRDMGAHCQSPQPDSGLSATPDSSPRGAAKEAGAERGKERFFALAAQVRLVLGVPERIWGWLEAGRHLEAARLCLLCRHVMASLGVAGNPAGPACPPLLARFPLLARQAAAAAHFRSAILQESRAVLRVRAVADQAVTDALCAVMLLEEASPRQAFADFLLARKSVVQGLLNEPQHGSSIKAQVCTVVESVATTLYQVHAVFYSPPGPGEEGAGVGIEMEDAPCGLLISTLESLASDTRSGTGQGVLLDWAGAEAWGRHLPPDVLSFRPVPTMMPSRISLQHLRHSLLHWVTLCREDVSLGVRRLLPFVRSLRGLAGMRDAVWELLASEGLARRWTPMCARLLGRPLSLWDEFLQPLFMQRVEELLQETLDSIATSSQQALQAAVLELGTPRHRTGPSPETDASSYLWTESPGDLAPHAAWGGAPAPPPLPAAAVSSQTCLEVPTWAGLTMKARGHTPMVQGLCAALDAKLRARIEDVAAYLPPAGPPASGQAPLPQQDSAGFDRFADSGRVQETLQKESASCITALSACARGHLDASAKLLQEGGGGDDEQRRHHLAIVLFVARLCRAIPELCPSLRLAILGAAGVTSPPEAVRPLPRALAGEARSVPAGRAYTAWTELSEELGALSLRAYDAWSRNVAQVAVSEFGSTLRVESPGRVLGSTPNWEEIEIMEETESGGSVASKIHLPAQASFPAQALLFGLGQAMGAVGAQAVPRVTRQALLEAVMDGVLTAYEARLQPAAGTTPMCQARALQLLFDLRFMHGVLAVRPERTRGSSAAARGTPLHARIQAVVDDLESHVDPFDLDVFTPHLHLHLQRLLQRTNVLFGVLTGTERQHTGRPAPSGPEAPSLLAMAATHARFALLPLPASSLASQRRATPPVRRGPATAQAPVEVSLGGIQGVDTRPPGALFRQLASHDEGSQPGSSLFKLGWLSAITK</sequence>
<gene>
    <name evidence="10" type="primary">COG1</name>
</gene>
<feature type="compositionally biased region" description="Low complexity" evidence="8">
    <location>
        <begin position="571"/>
        <end position="581"/>
    </location>
</feature>
<dbReference type="CTD" id="9382"/>
<dbReference type="KEGG" id="pmrn:116951405"/>
<evidence type="ECO:0000256" key="4">
    <source>
        <dbReference type="ARBA" id="ARBA00022448"/>
    </source>
</evidence>
<proteinExistence type="inferred from homology"/>
<evidence type="ECO:0000313" key="9">
    <source>
        <dbReference type="Proteomes" id="UP001318040"/>
    </source>
</evidence>
<dbReference type="GO" id="GO:0017119">
    <property type="term" value="C:Golgi transport complex"/>
    <property type="evidence" value="ECO:0007669"/>
    <property type="project" value="InterPro"/>
</dbReference>
<evidence type="ECO:0000256" key="2">
    <source>
        <dbReference type="ARBA" id="ARBA00006653"/>
    </source>
</evidence>
<dbReference type="Proteomes" id="UP001318040">
    <property type="component" value="Chromosome 43"/>
</dbReference>
<dbReference type="GeneID" id="116951405"/>
<dbReference type="RefSeq" id="XP_032825848.1">
    <property type="nucleotide sequence ID" value="XM_032969957.1"/>
</dbReference>
<reference evidence="10" key="1">
    <citation type="submission" date="2025-08" db="UniProtKB">
        <authorList>
            <consortium name="RefSeq"/>
        </authorList>
    </citation>
    <scope>IDENTIFICATION</scope>
    <source>
        <tissue evidence="10">Sperm</tissue>
    </source>
</reference>